<sequence>MQKTWSGIVAVRFSDCASQASIYMSLQPSSPHNTGITMTSQEETIYSALAAVFLTAMEGVHIPEAILKSPRDVLEVPHPTSSGGLSPLSLLSPLVRTDFSRWKHQGILFMATITRMNPRRADPRLLLLPPDTFKGKRVLDIGCNEGWVTIDIAQRFSPAKIIGVDIDASLIGGAWKRRRFIWSLQNTSPSTTDATSPSGSEHDQSARSKKRKRMDSQNTVSRDPTSAFFSNVELSPDRSDVFAYFPQSMEYMFGPLSMPPPSSKNVTPEIHHPFPHNVTFYTADWMKSTRNVVLSNEAETGQAESSNAAMEKEDREGYDVVLARSNLRPSWDQGDEAIPSRFSQMSDLEIHLASRDDVMGSSGPMAPPPQKCFNASRILEQLSTKLQSSKM</sequence>
<evidence type="ECO:0000313" key="2">
    <source>
        <dbReference type="Proteomes" id="UP000789525"/>
    </source>
</evidence>
<name>A0ACA9MJB9_9GLOM</name>
<gene>
    <name evidence="1" type="ORF">ACOLOM_LOCUS6511</name>
</gene>
<keyword evidence="2" id="KW-1185">Reference proteome</keyword>
<protein>
    <submittedName>
        <fullName evidence="1">10403_t:CDS:1</fullName>
    </submittedName>
</protein>
<evidence type="ECO:0000313" key="1">
    <source>
        <dbReference type="EMBL" id="CAG8596213.1"/>
    </source>
</evidence>
<dbReference type="EMBL" id="CAJVPT010013490">
    <property type="protein sequence ID" value="CAG8596213.1"/>
    <property type="molecule type" value="Genomic_DNA"/>
</dbReference>
<proteinExistence type="predicted"/>
<reference evidence="1" key="1">
    <citation type="submission" date="2021-06" db="EMBL/GenBank/DDBJ databases">
        <authorList>
            <person name="Kallberg Y."/>
            <person name="Tangrot J."/>
            <person name="Rosling A."/>
        </authorList>
    </citation>
    <scope>NUCLEOTIDE SEQUENCE</scope>
    <source>
        <strain evidence="1">CL356</strain>
    </source>
</reference>
<comment type="caution">
    <text evidence="1">The sequence shown here is derived from an EMBL/GenBank/DDBJ whole genome shotgun (WGS) entry which is preliminary data.</text>
</comment>
<accession>A0ACA9MJB9</accession>
<dbReference type="Proteomes" id="UP000789525">
    <property type="component" value="Unassembled WGS sequence"/>
</dbReference>
<organism evidence="1 2">
    <name type="scientific">Acaulospora colombiana</name>
    <dbReference type="NCBI Taxonomy" id="27376"/>
    <lineage>
        <taxon>Eukaryota</taxon>
        <taxon>Fungi</taxon>
        <taxon>Fungi incertae sedis</taxon>
        <taxon>Mucoromycota</taxon>
        <taxon>Glomeromycotina</taxon>
        <taxon>Glomeromycetes</taxon>
        <taxon>Diversisporales</taxon>
        <taxon>Acaulosporaceae</taxon>
        <taxon>Acaulospora</taxon>
    </lineage>
</organism>
<feature type="non-terminal residue" evidence="1">
    <location>
        <position position="391"/>
    </location>
</feature>